<evidence type="ECO:0000256" key="3">
    <source>
        <dbReference type="ARBA" id="ARBA00022692"/>
    </source>
</evidence>
<evidence type="ECO:0000256" key="1">
    <source>
        <dbReference type="ARBA" id="ARBA00004651"/>
    </source>
</evidence>
<evidence type="ECO:0000256" key="4">
    <source>
        <dbReference type="ARBA" id="ARBA00022989"/>
    </source>
</evidence>
<dbReference type="Proteomes" id="UP000824262">
    <property type="component" value="Unassembled WGS sequence"/>
</dbReference>
<reference evidence="7" key="1">
    <citation type="submission" date="2020-10" db="EMBL/GenBank/DDBJ databases">
        <authorList>
            <person name="Gilroy R."/>
        </authorList>
    </citation>
    <scope>NUCLEOTIDE SEQUENCE</scope>
    <source>
        <strain evidence="7">ChiBcolR7-354</strain>
    </source>
</reference>
<accession>A0A9D0ZEB6</accession>
<proteinExistence type="predicted"/>
<keyword evidence="4 6" id="KW-1133">Transmembrane helix</keyword>
<keyword evidence="3 6" id="KW-0812">Transmembrane</keyword>
<evidence type="ECO:0000256" key="2">
    <source>
        <dbReference type="ARBA" id="ARBA00022475"/>
    </source>
</evidence>
<feature type="transmembrane region" description="Helical" evidence="6">
    <location>
        <begin position="99"/>
        <end position="117"/>
    </location>
</feature>
<dbReference type="PANTHER" id="PTHR23513">
    <property type="entry name" value="INTEGRAL MEMBRANE EFFLUX PROTEIN-RELATED"/>
    <property type="match status" value="1"/>
</dbReference>
<keyword evidence="2" id="KW-1003">Cell membrane</keyword>
<dbReference type="InterPro" id="IPR036259">
    <property type="entry name" value="MFS_trans_sf"/>
</dbReference>
<evidence type="ECO:0000256" key="6">
    <source>
        <dbReference type="SAM" id="Phobius"/>
    </source>
</evidence>
<dbReference type="InterPro" id="IPR011701">
    <property type="entry name" value="MFS"/>
</dbReference>
<name>A0A9D0ZEB6_9FIRM</name>
<organism evidence="7 8">
    <name type="scientific">Candidatus Scatomorpha intestinavium</name>
    <dbReference type="NCBI Taxonomy" id="2840922"/>
    <lineage>
        <taxon>Bacteria</taxon>
        <taxon>Bacillati</taxon>
        <taxon>Bacillota</taxon>
        <taxon>Clostridia</taxon>
        <taxon>Eubacteriales</taxon>
        <taxon>Candidatus Scatomorpha</taxon>
    </lineage>
</organism>
<feature type="transmembrane region" description="Helical" evidence="6">
    <location>
        <begin position="12"/>
        <end position="36"/>
    </location>
</feature>
<dbReference type="SUPFAM" id="SSF103473">
    <property type="entry name" value="MFS general substrate transporter"/>
    <property type="match status" value="1"/>
</dbReference>
<dbReference type="GO" id="GO:0005886">
    <property type="term" value="C:plasma membrane"/>
    <property type="evidence" value="ECO:0007669"/>
    <property type="project" value="UniProtKB-SubCell"/>
</dbReference>
<feature type="transmembrane region" description="Helical" evidence="6">
    <location>
        <begin position="75"/>
        <end position="93"/>
    </location>
</feature>
<protein>
    <submittedName>
        <fullName evidence="7">MFS transporter</fullName>
    </submittedName>
</protein>
<feature type="transmembrane region" description="Helical" evidence="6">
    <location>
        <begin position="373"/>
        <end position="393"/>
    </location>
</feature>
<dbReference type="PANTHER" id="PTHR23513:SF6">
    <property type="entry name" value="MAJOR FACILITATOR SUPERFAMILY ASSOCIATED DOMAIN-CONTAINING PROTEIN"/>
    <property type="match status" value="1"/>
</dbReference>
<evidence type="ECO:0000313" key="8">
    <source>
        <dbReference type="Proteomes" id="UP000824262"/>
    </source>
</evidence>
<dbReference type="CDD" id="cd06173">
    <property type="entry name" value="MFS_MefA_like"/>
    <property type="match status" value="1"/>
</dbReference>
<dbReference type="GO" id="GO:0022857">
    <property type="term" value="F:transmembrane transporter activity"/>
    <property type="evidence" value="ECO:0007669"/>
    <property type="project" value="InterPro"/>
</dbReference>
<reference evidence="7" key="2">
    <citation type="journal article" date="2021" name="PeerJ">
        <title>Extensive microbial diversity within the chicken gut microbiome revealed by metagenomics and culture.</title>
        <authorList>
            <person name="Gilroy R."/>
            <person name="Ravi A."/>
            <person name="Getino M."/>
            <person name="Pursley I."/>
            <person name="Horton D.L."/>
            <person name="Alikhan N.F."/>
            <person name="Baker D."/>
            <person name="Gharbi K."/>
            <person name="Hall N."/>
            <person name="Watson M."/>
            <person name="Adriaenssens E.M."/>
            <person name="Foster-Nyarko E."/>
            <person name="Jarju S."/>
            <person name="Secka A."/>
            <person name="Antonio M."/>
            <person name="Oren A."/>
            <person name="Chaudhuri R.R."/>
            <person name="La Ragione R."/>
            <person name="Hildebrand F."/>
            <person name="Pallen M.J."/>
        </authorList>
    </citation>
    <scope>NUCLEOTIDE SEQUENCE</scope>
    <source>
        <strain evidence="7">ChiBcolR7-354</strain>
    </source>
</reference>
<feature type="transmembrane region" description="Helical" evidence="6">
    <location>
        <begin position="347"/>
        <end position="367"/>
    </location>
</feature>
<sequence>MKNNLWTRDFTLITVATIMGAAGAIAGNFALSFLVYDETGSTLASALIIAINFVPGFVVPLVASPFMDALPRKPFLVAGDAVNGVLYLLMGLYLNSRGFTYTLYLLFSLLLSSLSAFDQLAYNSLFPKLIPPGCMDKGYAVSSMVYPVMQVVMAPVAALLMDLIGVGNILLLQGGLSIAAALTESRIRTEEERRAYRRFSLRGYFADLKEAADYLRQERGMLNIFAYMAVTNGVASGYAPIFVAFFSSTPGLSAAMYSLFAVAEFAGRTLGGVLRYATKMPKERRFGFAFAVYQVYETMDMLLLWLPYPLMLANRAIAGFLGINSATLRLAAVLSTLPDRLRARVNAFESVLYSAAFSVLSLAVGALGEVMDLRLCVTLCAFASLIICWMTIWRRRREIRAMYENAAE</sequence>
<evidence type="ECO:0000313" key="7">
    <source>
        <dbReference type="EMBL" id="HIQ78775.1"/>
    </source>
</evidence>
<feature type="transmembrane region" description="Helical" evidence="6">
    <location>
        <begin position="42"/>
        <end position="63"/>
    </location>
</feature>
<feature type="transmembrane region" description="Helical" evidence="6">
    <location>
        <begin position="254"/>
        <end position="274"/>
    </location>
</feature>
<comment type="caution">
    <text evidence="7">The sequence shown here is derived from an EMBL/GenBank/DDBJ whole genome shotgun (WGS) entry which is preliminary data.</text>
</comment>
<feature type="transmembrane region" description="Helical" evidence="6">
    <location>
        <begin position="286"/>
        <end position="306"/>
    </location>
</feature>
<comment type="subcellular location">
    <subcellularLocation>
        <location evidence="1">Cell membrane</location>
        <topology evidence="1">Multi-pass membrane protein</topology>
    </subcellularLocation>
</comment>
<dbReference type="Gene3D" id="1.20.1250.20">
    <property type="entry name" value="MFS general substrate transporter like domains"/>
    <property type="match status" value="1"/>
</dbReference>
<gene>
    <name evidence="7" type="ORF">IAB77_05890</name>
</gene>
<feature type="transmembrane region" description="Helical" evidence="6">
    <location>
        <begin position="224"/>
        <end position="248"/>
    </location>
</feature>
<dbReference type="Pfam" id="PF07690">
    <property type="entry name" value="MFS_1"/>
    <property type="match status" value="1"/>
</dbReference>
<dbReference type="EMBL" id="DVGA01000057">
    <property type="protein sequence ID" value="HIQ78775.1"/>
    <property type="molecule type" value="Genomic_DNA"/>
</dbReference>
<keyword evidence="5 6" id="KW-0472">Membrane</keyword>
<feature type="transmembrane region" description="Helical" evidence="6">
    <location>
        <begin position="312"/>
        <end position="335"/>
    </location>
</feature>
<dbReference type="AlphaFoldDB" id="A0A9D0ZEB6"/>
<evidence type="ECO:0000256" key="5">
    <source>
        <dbReference type="ARBA" id="ARBA00023136"/>
    </source>
</evidence>